<dbReference type="GO" id="GO:0008168">
    <property type="term" value="F:methyltransferase activity"/>
    <property type="evidence" value="ECO:0007669"/>
    <property type="project" value="UniProtKB-KW"/>
</dbReference>
<feature type="binding site" evidence="5">
    <location>
        <position position="184"/>
    </location>
    <ligand>
        <name>S-adenosyl-L-methionine</name>
        <dbReference type="ChEBI" id="CHEBI:59789"/>
    </ligand>
</feature>
<gene>
    <name evidence="5 8" type="primary">prmC</name>
    <name evidence="8" type="ORF">GCM10009038_06110</name>
</gene>
<dbReference type="HAMAP" id="MF_02126">
    <property type="entry name" value="RF_methyltr_PrmC"/>
    <property type="match status" value="1"/>
</dbReference>
<feature type="binding site" evidence="5">
    <location>
        <begin position="184"/>
        <end position="187"/>
    </location>
    <ligand>
        <name>substrate</name>
    </ligand>
</feature>
<dbReference type="Proteomes" id="UP000646745">
    <property type="component" value="Unassembled WGS sequence"/>
</dbReference>
<dbReference type="Gene3D" id="3.40.50.150">
    <property type="entry name" value="Vaccinia Virus protein VP39"/>
    <property type="match status" value="1"/>
</dbReference>
<feature type="domain" description="Release factor glutamine methyltransferase N-terminal" evidence="7">
    <location>
        <begin position="5"/>
        <end position="73"/>
    </location>
</feature>
<evidence type="ECO:0000256" key="3">
    <source>
        <dbReference type="ARBA" id="ARBA00022691"/>
    </source>
</evidence>
<comment type="caution">
    <text evidence="8">The sequence shown here is derived from an EMBL/GenBank/DDBJ whole genome shotgun (WGS) entry which is preliminary data.</text>
</comment>
<comment type="function">
    <text evidence="5">Methylates the class 1 translation termination release factors RF1/PrfA and RF2/PrfB on the glutamine residue of the universally conserved GGQ motif.</text>
</comment>
<dbReference type="InterPro" id="IPR004556">
    <property type="entry name" value="HemK-like"/>
</dbReference>
<dbReference type="Pfam" id="PF05175">
    <property type="entry name" value="MTS"/>
    <property type="match status" value="1"/>
</dbReference>
<evidence type="ECO:0000256" key="2">
    <source>
        <dbReference type="ARBA" id="ARBA00022679"/>
    </source>
</evidence>
<evidence type="ECO:0000259" key="7">
    <source>
        <dbReference type="Pfam" id="PF17827"/>
    </source>
</evidence>
<dbReference type="Pfam" id="PF17827">
    <property type="entry name" value="PrmC_N"/>
    <property type="match status" value="1"/>
</dbReference>
<dbReference type="SUPFAM" id="SSF53335">
    <property type="entry name" value="S-adenosyl-L-methionine-dependent methyltransferases"/>
    <property type="match status" value="1"/>
</dbReference>
<dbReference type="PROSITE" id="PS00092">
    <property type="entry name" value="N6_MTASE"/>
    <property type="match status" value="1"/>
</dbReference>
<dbReference type="InterPro" id="IPR050320">
    <property type="entry name" value="N5-glutamine_MTase"/>
</dbReference>
<dbReference type="EC" id="2.1.1.297" evidence="5"/>
<reference evidence="9" key="1">
    <citation type="journal article" date="2019" name="Int. J. Syst. Evol. Microbiol.">
        <title>The Global Catalogue of Microorganisms (GCM) 10K type strain sequencing project: providing services to taxonomists for standard genome sequencing and annotation.</title>
        <authorList>
            <consortium name="The Broad Institute Genomics Platform"/>
            <consortium name="The Broad Institute Genome Sequencing Center for Infectious Disease"/>
            <person name="Wu L."/>
            <person name="Ma J."/>
        </authorList>
    </citation>
    <scope>NUCLEOTIDE SEQUENCE [LARGE SCALE GENOMIC DNA]</scope>
    <source>
        <strain evidence="9">KCTC 32998</strain>
    </source>
</reference>
<dbReference type="PANTHER" id="PTHR18895:SF74">
    <property type="entry name" value="MTRF1L RELEASE FACTOR GLUTAMINE METHYLTRANSFERASE"/>
    <property type="match status" value="1"/>
</dbReference>
<evidence type="ECO:0000256" key="1">
    <source>
        <dbReference type="ARBA" id="ARBA00022603"/>
    </source>
</evidence>
<name>A0ABQ3DR10_9GAMM</name>
<evidence type="ECO:0000259" key="6">
    <source>
        <dbReference type="Pfam" id="PF05175"/>
    </source>
</evidence>
<comment type="catalytic activity">
    <reaction evidence="4 5">
        <text>L-glutaminyl-[peptide chain release factor] + S-adenosyl-L-methionine = N(5)-methyl-L-glutaminyl-[peptide chain release factor] + S-adenosyl-L-homocysteine + H(+)</text>
        <dbReference type="Rhea" id="RHEA:42896"/>
        <dbReference type="Rhea" id="RHEA-COMP:10271"/>
        <dbReference type="Rhea" id="RHEA-COMP:10272"/>
        <dbReference type="ChEBI" id="CHEBI:15378"/>
        <dbReference type="ChEBI" id="CHEBI:30011"/>
        <dbReference type="ChEBI" id="CHEBI:57856"/>
        <dbReference type="ChEBI" id="CHEBI:59789"/>
        <dbReference type="ChEBI" id="CHEBI:61891"/>
        <dbReference type="EC" id="2.1.1.297"/>
    </reaction>
</comment>
<feature type="binding site" evidence="5">
    <location>
        <position position="141"/>
    </location>
    <ligand>
        <name>S-adenosyl-L-methionine</name>
        <dbReference type="ChEBI" id="CHEBI:59789"/>
    </ligand>
</feature>
<accession>A0ABQ3DR10</accession>
<dbReference type="GO" id="GO:0032259">
    <property type="term" value="P:methylation"/>
    <property type="evidence" value="ECO:0007669"/>
    <property type="project" value="UniProtKB-KW"/>
</dbReference>
<keyword evidence="2 5" id="KW-0808">Transferase</keyword>
<dbReference type="InterPro" id="IPR019874">
    <property type="entry name" value="RF_methyltr_PrmC"/>
</dbReference>
<dbReference type="NCBIfam" id="TIGR00536">
    <property type="entry name" value="hemK_fam"/>
    <property type="match status" value="1"/>
</dbReference>
<feature type="binding site" evidence="5">
    <location>
        <begin position="118"/>
        <end position="122"/>
    </location>
    <ligand>
        <name>S-adenosyl-L-methionine</name>
        <dbReference type="ChEBI" id="CHEBI:59789"/>
    </ligand>
</feature>
<evidence type="ECO:0000256" key="4">
    <source>
        <dbReference type="ARBA" id="ARBA00048391"/>
    </source>
</evidence>
<dbReference type="CDD" id="cd02440">
    <property type="entry name" value="AdoMet_MTases"/>
    <property type="match status" value="1"/>
</dbReference>
<protein>
    <recommendedName>
        <fullName evidence="5">Release factor glutamine methyltransferase</fullName>
        <shortName evidence="5">RF MTase</shortName>
        <ecNumber evidence="5">2.1.1.297</ecNumber>
    </recommendedName>
    <alternativeName>
        <fullName evidence="5">N5-glutamine methyltransferase PrmC</fullName>
    </alternativeName>
    <alternativeName>
        <fullName evidence="5">Protein-(glutamine-N5) MTase PrmC</fullName>
    </alternativeName>
    <alternativeName>
        <fullName evidence="5">Protein-glutamine N-methyltransferase PrmC</fullName>
    </alternativeName>
</protein>
<evidence type="ECO:0000256" key="5">
    <source>
        <dbReference type="HAMAP-Rule" id="MF_02126"/>
    </source>
</evidence>
<dbReference type="InterPro" id="IPR002052">
    <property type="entry name" value="DNA_methylase_N6_adenine_CS"/>
</dbReference>
<dbReference type="Gene3D" id="1.10.8.10">
    <property type="entry name" value="DNA helicase RuvA subunit, C-terminal domain"/>
    <property type="match status" value="1"/>
</dbReference>
<dbReference type="RefSeq" id="WP_189443095.1">
    <property type="nucleotide sequence ID" value="NZ_BMZI01000001.1"/>
</dbReference>
<keyword evidence="9" id="KW-1185">Reference proteome</keyword>
<dbReference type="PANTHER" id="PTHR18895">
    <property type="entry name" value="HEMK METHYLTRANSFERASE"/>
    <property type="match status" value="1"/>
</dbReference>
<organism evidence="8 9">
    <name type="scientific">Salinicola rhizosphaerae</name>
    <dbReference type="NCBI Taxonomy" id="1443141"/>
    <lineage>
        <taxon>Bacteria</taxon>
        <taxon>Pseudomonadati</taxon>
        <taxon>Pseudomonadota</taxon>
        <taxon>Gammaproteobacteria</taxon>
        <taxon>Oceanospirillales</taxon>
        <taxon>Halomonadaceae</taxon>
        <taxon>Salinicola</taxon>
    </lineage>
</organism>
<proteinExistence type="inferred from homology"/>
<comment type="similarity">
    <text evidence="5">Belongs to the protein N5-glutamine methyltransferase family. PrmC subfamily.</text>
</comment>
<dbReference type="EMBL" id="BMZI01000001">
    <property type="protein sequence ID" value="GHB11025.1"/>
    <property type="molecule type" value="Genomic_DNA"/>
</dbReference>
<dbReference type="InterPro" id="IPR040758">
    <property type="entry name" value="PrmC_N"/>
</dbReference>
<evidence type="ECO:0000313" key="8">
    <source>
        <dbReference type="EMBL" id="GHB11025.1"/>
    </source>
</evidence>
<dbReference type="InterPro" id="IPR029063">
    <property type="entry name" value="SAM-dependent_MTases_sf"/>
</dbReference>
<keyword evidence="1 5" id="KW-0489">Methyltransferase</keyword>
<dbReference type="InterPro" id="IPR007848">
    <property type="entry name" value="Small_mtfrase_dom"/>
</dbReference>
<dbReference type="NCBIfam" id="TIGR03534">
    <property type="entry name" value="RF_mod_PrmC"/>
    <property type="match status" value="1"/>
</dbReference>
<feature type="domain" description="Methyltransferase small" evidence="6">
    <location>
        <begin position="109"/>
        <end position="192"/>
    </location>
</feature>
<keyword evidence="3 5" id="KW-0949">S-adenosyl-L-methionine</keyword>
<sequence length="277" mass="30042">MTIDEALREATLRLDASSTARLDAEVLLAHVCQRDRTWLYTWGDRVLARDVAEAFEALVGRRVEGWPVAYLTGEREFWGLPIQTSPATLIPRPDTERLVEVALEASAGRATGALLDLGTGTGAVALAFASERSGWQVTGVDVAKDAVALATDNGRRLQIVNAAFLQSDWFAAVGERRFDLIVSNPPYIAAGDPHLALSDVRFEPESALVAADQGLHDIRRIVSVAPLHLSDGGELWIEHGYAQGASVRDMLTQRGFAGVASHRDLAGHERVSGGRWR</sequence>
<evidence type="ECO:0000313" key="9">
    <source>
        <dbReference type="Proteomes" id="UP000646745"/>
    </source>
</evidence>
<feature type="binding site" evidence="5">
    <location>
        <position position="169"/>
    </location>
    <ligand>
        <name>S-adenosyl-L-methionine</name>
        <dbReference type="ChEBI" id="CHEBI:59789"/>
    </ligand>
</feature>